<dbReference type="PANTHER" id="PTHR24270">
    <property type="entry name" value="LOW-DENSITY LIPOPROTEIN RECEPTOR-RELATED"/>
    <property type="match status" value="1"/>
</dbReference>
<evidence type="ECO:0000256" key="8">
    <source>
        <dbReference type="ARBA" id="ARBA00023157"/>
    </source>
</evidence>
<name>A0A915PSR0_9BILA</name>
<feature type="disulfide bond" evidence="10">
    <location>
        <begin position="280"/>
        <end position="295"/>
    </location>
</feature>
<comment type="caution">
    <text evidence="10">Lacks conserved residue(s) required for the propagation of feature annotation.</text>
</comment>
<protein>
    <submittedName>
        <fullName evidence="13">Immunoglobulin I-set domain-containing protein</fullName>
    </submittedName>
</protein>
<keyword evidence="5" id="KW-0677">Repeat</keyword>
<dbReference type="InterPro" id="IPR036179">
    <property type="entry name" value="Ig-like_dom_sf"/>
</dbReference>
<evidence type="ECO:0000256" key="7">
    <source>
        <dbReference type="ARBA" id="ARBA00023136"/>
    </source>
</evidence>
<feature type="disulfide bond" evidence="10">
    <location>
        <begin position="261"/>
        <end position="273"/>
    </location>
</feature>
<dbReference type="Pfam" id="PF00057">
    <property type="entry name" value="Ldl_recept_a"/>
    <property type="match status" value="3"/>
</dbReference>
<dbReference type="Pfam" id="PF07679">
    <property type="entry name" value="I-set"/>
    <property type="match status" value="1"/>
</dbReference>
<dbReference type="InterPro" id="IPR013783">
    <property type="entry name" value="Ig-like_fold"/>
</dbReference>
<comment type="subcellular location">
    <subcellularLocation>
        <location evidence="2">Endomembrane system</location>
    </subcellularLocation>
    <subcellularLocation>
        <location evidence="1">Membrane</location>
        <topology evidence="1">Single-pass membrane protein</topology>
    </subcellularLocation>
</comment>
<dbReference type="SMART" id="SM00192">
    <property type="entry name" value="LDLa"/>
    <property type="match status" value="3"/>
</dbReference>
<feature type="domain" description="Immunoglobulin I-set" evidence="11">
    <location>
        <begin position="51"/>
        <end position="123"/>
    </location>
</feature>
<evidence type="ECO:0000313" key="12">
    <source>
        <dbReference type="Proteomes" id="UP000887581"/>
    </source>
</evidence>
<keyword evidence="3" id="KW-0812">Transmembrane</keyword>
<dbReference type="InterPro" id="IPR013098">
    <property type="entry name" value="Ig_I-set"/>
</dbReference>
<reference evidence="13" key="1">
    <citation type="submission" date="2022-11" db="UniProtKB">
        <authorList>
            <consortium name="WormBaseParasite"/>
        </authorList>
    </citation>
    <scope>IDENTIFICATION</scope>
</reference>
<dbReference type="SUPFAM" id="SSF48726">
    <property type="entry name" value="Immunoglobulin"/>
    <property type="match status" value="1"/>
</dbReference>
<keyword evidence="4" id="KW-0732">Signal</keyword>
<dbReference type="GO" id="GO:0005886">
    <property type="term" value="C:plasma membrane"/>
    <property type="evidence" value="ECO:0007669"/>
    <property type="project" value="TreeGrafter"/>
</dbReference>
<keyword evidence="9" id="KW-0325">Glycoprotein</keyword>
<dbReference type="Gene3D" id="2.60.40.10">
    <property type="entry name" value="Immunoglobulins"/>
    <property type="match status" value="1"/>
</dbReference>
<dbReference type="FunFam" id="4.10.400.10:FF:000034">
    <property type="entry name" value="Low-density lipoprotein receptor-related protein 2"/>
    <property type="match status" value="1"/>
</dbReference>
<dbReference type="FunFam" id="4.10.400.10:FF:000065">
    <property type="entry name" value="Transmembrane protease serine 7"/>
    <property type="match status" value="1"/>
</dbReference>
<keyword evidence="7" id="KW-0472">Membrane</keyword>
<proteinExistence type="predicted"/>
<evidence type="ECO:0000259" key="11">
    <source>
        <dbReference type="Pfam" id="PF07679"/>
    </source>
</evidence>
<dbReference type="GO" id="GO:0016192">
    <property type="term" value="P:vesicle-mediated transport"/>
    <property type="evidence" value="ECO:0007669"/>
    <property type="project" value="UniProtKB-ARBA"/>
</dbReference>
<evidence type="ECO:0000256" key="4">
    <source>
        <dbReference type="ARBA" id="ARBA00022729"/>
    </source>
</evidence>
<dbReference type="PROSITE" id="PS50068">
    <property type="entry name" value="LDLRA_2"/>
    <property type="match status" value="3"/>
</dbReference>
<dbReference type="GO" id="GO:0012505">
    <property type="term" value="C:endomembrane system"/>
    <property type="evidence" value="ECO:0007669"/>
    <property type="project" value="UniProtKB-SubCell"/>
</dbReference>
<dbReference type="InterPro" id="IPR050685">
    <property type="entry name" value="LDLR"/>
</dbReference>
<evidence type="ECO:0000256" key="3">
    <source>
        <dbReference type="ARBA" id="ARBA00022692"/>
    </source>
</evidence>
<keyword evidence="6" id="KW-1133">Transmembrane helix</keyword>
<keyword evidence="8 10" id="KW-1015">Disulfide bond</keyword>
<feature type="disulfide bond" evidence="10">
    <location>
        <begin position="268"/>
        <end position="286"/>
    </location>
</feature>
<feature type="disulfide bond" evidence="10">
    <location>
        <begin position="4"/>
        <end position="16"/>
    </location>
</feature>
<sequence>MINCSSSQFKCYNGLCIAAYQRCDGIEQCPDGSDEDDCKTKNATIVLVSPHAVLLPGDSIRISAKVTTASSPHKAQWFHNGKPLENDASGNRMIRYYNTSMKYYLLIDNITTDNSGLYEMNISGNKEGIVITISTNAGIIKKQCFDENNCTGTNAMALCESDEYLCQIDNFCLPRSVICNGKRDCTDATDEANCNVMPRFINKKMKWLASKPTVKCPDGSVPEFSLHGSTYCWSNSVCPSDTTCLEGKCCKTDSSHNIRQCPATSWECGSGECVPLETRCDGVQLCSDGSDEMHCGLKFCLLSFPLKSFRLDTRLD</sequence>
<dbReference type="InterPro" id="IPR023415">
    <property type="entry name" value="LDLR_class-A_CS"/>
</dbReference>
<evidence type="ECO:0000256" key="5">
    <source>
        <dbReference type="ARBA" id="ARBA00022737"/>
    </source>
</evidence>
<evidence type="ECO:0000313" key="13">
    <source>
        <dbReference type="WBParaSite" id="sdigi.contig287.g7086.t1"/>
    </source>
</evidence>
<dbReference type="Gene3D" id="4.10.400.10">
    <property type="entry name" value="Low-density Lipoprotein Receptor"/>
    <property type="match status" value="3"/>
</dbReference>
<feature type="disulfide bond" evidence="10">
    <location>
        <begin position="179"/>
        <end position="194"/>
    </location>
</feature>
<dbReference type="InterPro" id="IPR002172">
    <property type="entry name" value="LDrepeatLR_classA_rpt"/>
</dbReference>
<evidence type="ECO:0000256" key="1">
    <source>
        <dbReference type="ARBA" id="ARBA00004167"/>
    </source>
</evidence>
<dbReference type="PRINTS" id="PR00261">
    <property type="entry name" value="LDLRECEPTOR"/>
</dbReference>
<dbReference type="CDD" id="cd00112">
    <property type="entry name" value="LDLa"/>
    <property type="match status" value="3"/>
</dbReference>
<dbReference type="AlphaFoldDB" id="A0A915PSR0"/>
<dbReference type="Proteomes" id="UP000887581">
    <property type="component" value="Unplaced"/>
</dbReference>
<evidence type="ECO:0000256" key="2">
    <source>
        <dbReference type="ARBA" id="ARBA00004308"/>
    </source>
</evidence>
<evidence type="ECO:0000256" key="10">
    <source>
        <dbReference type="PROSITE-ProRule" id="PRU00124"/>
    </source>
</evidence>
<feature type="disulfide bond" evidence="10">
    <location>
        <begin position="23"/>
        <end position="38"/>
    </location>
</feature>
<dbReference type="SUPFAM" id="SSF57424">
    <property type="entry name" value="LDL receptor-like module"/>
    <property type="match status" value="3"/>
</dbReference>
<organism evidence="12 13">
    <name type="scientific">Setaria digitata</name>
    <dbReference type="NCBI Taxonomy" id="48799"/>
    <lineage>
        <taxon>Eukaryota</taxon>
        <taxon>Metazoa</taxon>
        <taxon>Ecdysozoa</taxon>
        <taxon>Nematoda</taxon>
        <taxon>Chromadorea</taxon>
        <taxon>Rhabditida</taxon>
        <taxon>Spirurina</taxon>
        <taxon>Spiruromorpha</taxon>
        <taxon>Filarioidea</taxon>
        <taxon>Setariidae</taxon>
        <taxon>Setaria</taxon>
    </lineage>
</organism>
<accession>A0A915PSR0</accession>
<feature type="disulfide bond" evidence="10">
    <location>
        <begin position="11"/>
        <end position="29"/>
    </location>
</feature>
<dbReference type="InterPro" id="IPR036055">
    <property type="entry name" value="LDL_receptor-like_sf"/>
</dbReference>
<keyword evidence="12" id="KW-1185">Reference proteome</keyword>
<evidence type="ECO:0000256" key="9">
    <source>
        <dbReference type="ARBA" id="ARBA00023180"/>
    </source>
</evidence>
<evidence type="ECO:0000256" key="6">
    <source>
        <dbReference type="ARBA" id="ARBA00022989"/>
    </source>
</evidence>
<dbReference type="WBParaSite" id="sdigi.contig287.g7086.t1">
    <property type="protein sequence ID" value="sdigi.contig287.g7086.t1"/>
    <property type="gene ID" value="sdigi.contig287.g7086"/>
</dbReference>
<dbReference type="PROSITE" id="PS01209">
    <property type="entry name" value="LDLRA_1"/>
    <property type="match status" value="2"/>
</dbReference>